<dbReference type="EMBL" id="JACJVP010000077">
    <property type="protein sequence ID" value="MBB6675463.1"/>
    <property type="molecule type" value="Genomic_DNA"/>
</dbReference>
<gene>
    <name evidence="2" type="ORF">H7C19_32870</name>
</gene>
<reference evidence="2 3" key="1">
    <citation type="submission" date="2020-08" db="EMBL/GenBank/DDBJ databases">
        <title>Cohnella phylogeny.</title>
        <authorList>
            <person name="Dunlap C."/>
        </authorList>
    </citation>
    <scope>NUCLEOTIDE SEQUENCE [LARGE SCALE GENOMIC DNA]</scope>
    <source>
        <strain evidence="2 3">DSM 28246</strain>
    </source>
</reference>
<dbReference type="SUPFAM" id="SSF53448">
    <property type="entry name" value="Nucleotide-diphospho-sugar transferases"/>
    <property type="match status" value="1"/>
</dbReference>
<evidence type="ECO:0000313" key="3">
    <source>
        <dbReference type="Proteomes" id="UP000547209"/>
    </source>
</evidence>
<proteinExistence type="predicted"/>
<dbReference type="CDD" id="cd04182">
    <property type="entry name" value="GT_2_like_f"/>
    <property type="match status" value="1"/>
</dbReference>
<feature type="domain" description="MobA-like NTP transferase" evidence="1">
    <location>
        <begin position="5"/>
        <end position="166"/>
    </location>
</feature>
<dbReference type="Pfam" id="PF12804">
    <property type="entry name" value="NTP_transf_3"/>
    <property type="match status" value="1"/>
</dbReference>
<dbReference type="PANTHER" id="PTHR43777:SF1">
    <property type="entry name" value="MOLYBDENUM COFACTOR CYTIDYLYLTRANSFERASE"/>
    <property type="match status" value="1"/>
</dbReference>
<dbReference type="Gene3D" id="3.90.550.10">
    <property type="entry name" value="Spore Coat Polysaccharide Biosynthesis Protein SpsA, Chain A"/>
    <property type="match status" value="1"/>
</dbReference>
<dbReference type="AlphaFoldDB" id="A0A7X0RXH8"/>
<dbReference type="InterPro" id="IPR029044">
    <property type="entry name" value="Nucleotide-diphossugar_trans"/>
</dbReference>
<keyword evidence="2" id="KW-0808">Transferase</keyword>
<evidence type="ECO:0000313" key="2">
    <source>
        <dbReference type="EMBL" id="MBB6675463.1"/>
    </source>
</evidence>
<dbReference type="Proteomes" id="UP000547209">
    <property type="component" value="Unassembled WGS sequence"/>
</dbReference>
<protein>
    <submittedName>
        <fullName evidence="2">Nucleotidyltransferase family protein</fullName>
    </submittedName>
</protein>
<sequence length="207" mass="22161">MRITGLYLAAGRSSRMGRPKLSLELAPGRRLGGVALRSLLDSRVARPVIAVVRPDDPLDWLDGASGEVRAVPCPEAERGMSHSIRRGLREAMDADADAILVALADQPFVHAACLRGLAATAAADPALDFVACRYAGYDAPPALFRRSMFPALAALEGDKGARALLTDEAFRGRCVAVTEAERALDVDTPEGWVRAREVYSRMFGSEG</sequence>
<keyword evidence="3" id="KW-1185">Reference proteome</keyword>
<dbReference type="InterPro" id="IPR025877">
    <property type="entry name" value="MobA-like_NTP_Trfase"/>
</dbReference>
<dbReference type="GO" id="GO:0016779">
    <property type="term" value="F:nucleotidyltransferase activity"/>
    <property type="evidence" value="ECO:0007669"/>
    <property type="project" value="UniProtKB-ARBA"/>
</dbReference>
<name>A0A7X0RXH8_9BACL</name>
<comment type="caution">
    <text evidence="2">The sequence shown here is derived from an EMBL/GenBank/DDBJ whole genome shotgun (WGS) entry which is preliminary data.</text>
</comment>
<accession>A0A7X0RXH8</accession>
<organism evidence="2 3">
    <name type="scientific">Cohnella nanjingensis</name>
    <dbReference type="NCBI Taxonomy" id="1387779"/>
    <lineage>
        <taxon>Bacteria</taxon>
        <taxon>Bacillati</taxon>
        <taxon>Bacillota</taxon>
        <taxon>Bacilli</taxon>
        <taxon>Bacillales</taxon>
        <taxon>Paenibacillaceae</taxon>
        <taxon>Cohnella</taxon>
    </lineage>
</organism>
<evidence type="ECO:0000259" key="1">
    <source>
        <dbReference type="Pfam" id="PF12804"/>
    </source>
</evidence>
<dbReference type="PANTHER" id="PTHR43777">
    <property type="entry name" value="MOLYBDENUM COFACTOR CYTIDYLYLTRANSFERASE"/>
    <property type="match status" value="1"/>
</dbReference>